<dbReference type="InParanoid" id="E4XT45"/>
<gene>
    <name evidence="1" type="ORF">GSOID_T00002973001</name>
</gene>
<dbReference type="AlphaFoldDB" id="E4XT45"/>
<dbReference type="Proteomes" id="UP000001307">
    <property type="component" value="Unassembled WGS sequence"/>
</dbReference>
<dbReference type="EMBL" id="FN653146">
    <property type="protein sequence ID" value="CBY12907.1"/>
    <property type="molecule type" value="Genomic_DNA"/>
</dbReference>
<proteinExistence type="predicted"/>
<reference evidence="1" key="1">
    <citation type="journal article" date="2010" name="Science">
        <title>Plasticity of animal genome architecture unmasked by rapid evolution of a pelagic tunicate.</title>
        <authorList>
            <person name="Denoeud F."/>
            <person name="Henriet S."/>
            <person name="Mungpakdee S."/>
            <person name="Aury J.M."/>
            <person name="Da Silva C."/>
            <person name="Brinkmann H."/>
            <person name="Mikhaleva J."/>
            <person name="Olsen L.C."/>
            <person name="Jubin C."/>
            <person name="Canestro C."/>
            <person name="Bouquet J.M."/>
            <person name="Danks G."/>
            <person name="Poulain J."/>
            <person name="Campsteijn C."/>
            <person name="Adamski M."/>
            <person name="Cross I."/>
            <person name="Yadetie F."/>
            <person name="Muffato M."/>
            <person name="Louis A."/>
            <person name="Butcher S."/>
            <person name="Tsagkogeorga G."/>
            <person name="Konrad A."/>
            <person name="Singh S."/>
            <person name="Jensen M.F."/>
            <person name="Cong E.H."/>
            <person name="Eikeseth-Otteraa H."/>
            <person name="Noel B."/>
            <person name="Anthouard V."/>
            <person name="Porcel B.M."/>
            <person name="Kachouri-Lafond R."/>
            <person name="Nishino A."/>
            <person name="Ugolini M."/>
            <person name="Chourrout P."/>
            <person name="Nishida H."/>
            <person name="Aasland R."/>
            <person name="Huzurbazar S."/>
            <person name="Westhof E."/>
            <person name="Delsuc F."/>
            <person name="Lehrach H."/>
            <person name="Reinhardt R."/>
            <person name="Weissenbach J."/>
            <person name="Roy S.W."/>
            <person name="Artiguenave F."/>
            <person name="Postlethwait J.H."/>
            <person name="Manak J.R."/>
            <person name="Thompson E.M."/>
            <person name="Jaillon O."/>
            <person name="Du Pasquier L."/>
            <person name="Boudinot P."/>
            <person name="Liberles D.A."/>
            <person name="Volff J.N."/>
            <person name="Philippe H."/>
            <person name="Lenhard B."/>
            <person name="Roest Crollius H."/>
            <person name="Wincker P."/>
            <person name="Chourrout D."/>
        </authorList>
    </citation>
    <scope>NUCLEOTIDE SEQUENCE [LARGE SCALE GENOMIC DNA]</scope>
</reference>
<evidence type="ECO:0000313" key="2">
    <source>
        <dbReference type="Proteomes" id="UP000001307"/>
    </source>
</evidence>
<protein>
    <submittedName>
        <fullName evidence="1">Uncharacterized protein</fullName>
    </submittedName>
</protein>
<sequence length="171" mass="20182">MAVMAKKNTDSSTRRREYMNERDLQLNKLFVVYGVLVHVCKMVQDRKFRAPIWAQLAASSQKAWFEAYMREAELNNHDSVFSPRCIAALGSIYAHSLRQMTELLNIYDRWTHNSLENAYQYELDEEQSANLLEFWCDTRPSGRQRRELIKKSMRTENPPAALGHFFQDWRG</sequence>
<keyword evidence="2" id="KW-1185">Reference proteome</keyword>
<accession>E4XT45</accession>
<dbReference type="OrthoDB" id="10420446at2759"/>
<name>E4XT45_OIKDI</name>
<organism evidence="1">
    <name type="scientific">Oikopleura dioica</name>
    <name type="common">Tunicate</name>
    <dbReference type="NCBI Taxonomy" id="34765"/>
    <lineage>
        <taxon>Eukaryota</taxon>
        <taxon>Metazoa</taxon>
        <taxon>Chordata</taxon>
        <taxon>Tunicata</taxon>
        <taxon>Appendicularia</taxon>
        <taxon>Copelata</taxon>
        <taxon>Oikopleuridae</taxon>
        <taxon>Oikopleura</taxon>
    </lineage>
</organism>
<evidence type="ECO:0000313" key="1">
    <source>
        <dbReference type="EMBL" id="CBY12907.1"/>
    </source>
</evidence>